<organism evidence="2 4">
    <name type="scientific">Oryza sativa subsp. japonica</name>
    <name type="common">Rice</name>
    <dbReference type="NCBI Taxonomy" id="39947"/>
    <lineage>
        <taxon>Eukaryota</taxon>
        <taxon>Viridiplantae</taxon>
        <taxon>Streptophyta</taxon>
        <taxon>Embryophyta</taxon>
        <taxon>Tracheophyta</taxon>
        <taxon>Spermatophyta</taxon>
        <taxon>Magnoliopsida</taxon>
        <taxon>Liliopsida</taxon>
        <taxon>Poales</taxon>
        <taxon>Poaceae</taxon>
        <taxon>BOP clade</taxon>
        <taxon>Oryzoideae</taxon>
        <taxon>Oryzeae</taxon>
        <taxon>Oryzinae</taxon>
        <taxon>Oryza</taxon>
        <taxon>Oryza sativa</taxon>
    </lineage>
</organism>
<dbReference type="EMBL" id="AC120538">
    <property type="protein sequence ID" value="AAS07088.1"/>
    <property type="molecule type" value="Genomic_DNA"/>
</dbReference>
<accession>Q7Y1M0</accession>
<gene>
    <name evidence="2" type="primary">OSJNBb0056B16.2</name>
    <name evidence="3" type="synonym">OSJNBb0059G13.25</name>
</gene>
<sequence length="222" mass="24620">MGTPQDRAPTPYENDKALHFLRHHLCATLKNEYMGLRSPLTLWTALKKRFEKLKYTILPQAEQASYKEYDEMIDIMQVSGSHDEVLHKNFVFQPPGKSVGLEVNARSCKGAQGGKGKKEAKPARNDKPYGQQDQTCYKNAKASAEAHMVEAHSTATPSTTTPLDALAAAASTTNEEAVTQEQIFVELNTLNLANEHSTNDEDILHYYPLAKTQKSGGDRVSL</sequence>
<dbReference type="PANTHER" id="PTHR33325:SF10">
    <property type="entry name" value="CCHC-TYPE DOMAIN-CONTAINING PROTEIN"/>
    <property type="match status" value="1"/>
</dbReference>
<protein>
    <submittedName>
        <fullName evidence="2">Uncharacterized protein</fullName>
    </submittedName>
</protein>
<feature type="compositionally biased region" description="Basic and acidic residues" evidence="1">
    <location>
        <begin position="116"/>
        <end position="127"/>
    </location>
</feature>
<reference evidence="2" key="1">
    <citation type="submission" date="2003-05" db="EMBL/GenBank/DDBJ databases">
        <authorList>
            <person name="Buell R."/>
        </authorList>
    </citation>
    <scope>NUCLEOTIDE SEQUENCE</scope>
</reference>
<reference evidence="3" key="4">
    <citation type="submission" date="2006-01" db="EMBL/GenBank/DDBJ databases">
        <title>Oryza sativa chromosome 3 BAC OSJNBb0059G13 genomic sequence.</title>
        <authorList>
            <person name="Buell C.R."/>
            <person name="Yuan Q."/>
            <person name="Ouyang S."/>
            <person name="Liu J."/>
            <person name="Gansberger K."/>
            <person name="Jones K.M."/>
            <person name="Overton II L.L."/>
            <person name="Tsitrin T."/>
            <person name="Kim M.M."/>
            <person name="Bera J.J."/>
            <person name="Jin S.S."/>
            <person name="Fadrosh D.W."/>
            <person name="Tallon L.J."/>
            <person name="Koo H."/>
            <person name="Zismann V."/>
            <person name="Hsiao J."/>
            <person name="Blunt S."/>
            <person name="Vanaken S.S."/>
            <person name="Riedmuller S.B."/>
            <person name="Utterback T.T."/>
            <person name="Feldblyum T.V."/>
            <person name="Yang Q.Q."/>
            <person name="Haas B.J."/>
            <person name="Suh B.B."/>
            <person name="Peterson J.J."/>
            <person name="Quackenbush J."/>
            <person name="White O."/>
            <person name="Salzberg S.L."/>
            <person name="Fraser C.M."/>
        </authorList>
    </citation>
    <scope>NUCLEOTIDE SEQUENCE</scope>
</reference>
<feature type="region of interest" description="Disordered" evidence="1">
    <location>
        <begin position="108"/>
        <end position="134"/>
    </location>
</feature>
<dbReference type="AlphaFoldDB" id="Q7Y1M0"/>
<evidence type="ECO:0000313" key="3">
    <source>
        <dbReference type="EMBL" id="AAS07088.1"/>
    </source>
</evidence>
<reference evidence="2" key="3">
    <citation type="submission" date="2006-01" db="EMBL/GenBank/DDBJ databases">
        <title>Oryza sativa chromosome 3 BAC OSJNBb0056B16 genomic sequence.</title>
        <authorList>
            <person name="Buell C.R."/>
            <person name="Yuan Q."/>
            <person name="Ouyang S."/>
            <person name="Liu J."/>
            <person name="Gansberger K."/>
            <person name="Jones K.M."/>
            <person name="Overton II L.L."/>
            <person name="Tsitrin T."/>
            <person name="Kim M.M."/>
            <person name="Bera J.J."/>
            <person name="Jin S.S."/>
            <person name="Fadrosh D.W."/>
            <person name="Tallon L.J."/>
            <person name="Koo H."/>
            <person name="Zismann V."/>
            <person name="Hsiao J."/>
            <person name="Blunt S."/>
            <person name="Vanaken S.S."/>
            <person name="Riedmuller S.B."/>
            <person name="Utterback T.T."/>
            <person name="Feldblyum T.V."/>
            <person name="Yang Q.Q."/>
            <person name="Haas B.J."/>
            <person name="Suh B.B."/>
            <person name="Peterson J.J."/>
            <person name="Quackenbush J."/>
            <person name="White O."/>
            <person name="Salzberg S.L."/>
            <person name="Fraser C.M."/>
        </authorList>
    </citation>
    <scope>NUCLEOTIDE SEQUENCE</scope>
</reference>
<evidence type="ECO:0000313" key="2">
    <source>
        <dbReference type="EMBL" id="AAP44612.1"/>
    </source>
</evidence>
<evidence type="ECO:0000256" key="1">
    <source>
        <dbReference type="SAM" id="MobiDB-lite"/>
    </source>
</evidence>
<name>Q7Y1M0_ORYSJ</name>
<dbReference type="Proteomes" id="UP000000763">
    <property type="component" value="Chromosome 3"/>
</dbReference>
<reference evidence="4" key="2">
    <citation type="journal article" date="2005" name="Nature">
        <title>The map-based sequence of the rice genome.</title>
        <authorList>
            <consortium name="International rice genome sequencing project (IRGSP)"/>
            <person name="Matsumoto T."/>
            <person name="Wu J."/>
            <person name="Kanamori H."/>
            <person name="Katayose Y."/>
            <person name="Fujisawa M."/>
            <person name="Namiki N."/>
            <person name="Mizuno H."/>
            <person name="Yamamoto K."/>
            <person name="Antonio B.A."/>
            <person name="Baba T."/>
            <person name="Sakata K."/>
            <person name="Nagamura Y."/>
            <person name="Aoki H."/>
            <person name="Arikawa K."/>
            <person name="Arita K."/>
            <person name="Bito T."/>
            <person name="Chiden Y."/>
            <person name="Fujitsuka N."/>
            <person name="Fukunaka R."/>
            <person name="Hamada M."/>
            <person name="Harada C."/>
            <person name="Hayashi A."/>
            <person name="Hijishita S."/>
            <person name="Honda M."/>
            <person name="Hosokawa S."/>
            <person name="Ichikawa Y."/>
            <person name="Idonuma A."/>
            <person name="Iijima M."/>
            <person name="Ikeda M."/>
            <person name="Ikeno M."/>
            <person name="Ito K."/>
            <person name="Ito S."/>
            <person name="Ito T."/>
            <person name="Ito Y."/>
            <person name="Ito Y."/>
            <person name="Iwabuchi A."/>
            <person name="Kamiya K."/>
            <person name="Karasawa W."/>
            <person name="Kurita K."/>
            <person name="Katagiri S."/>
            <person name="Kikuta A."/>
            <person name="Kobayashi H."/>
            <person name="Kobayashi N."/>
            <person name="Machita K."/>
            <person name="Maehara T."/>
            <person name="Masukawa M."/>
            <person name="Mizubayashi T."/>
            <person name="Mukai Y."/>
            <person name="Nagasaki H."/>
            <person name="Nagata Y."/>
            <person name="Naito S."/>
            <person name="Nakashima M."/>
            <person name="Nakama Y."/>
            <person name="Nakamichi Y."/>
            <person name="Nakamura M."/>
            <person name="Meguro A."/>
            <person name="Negishi M."/>
            <person name="Ohta I."/>
            <person name="Ohta T."/>
            <person name="Okamoto M."/>
            <person name="Ono N."/>
            <person name="Saji S."/>
            <person name="Sakaguchi M."/>
            <person name="Sakai K."/>
            <person name="Shibata M."/>
            <person name="Shimokawa T."/>
            <person name="Song J."/>
            <person name="Takazaki Y."/>
            <person name="Terasawa K."/>
            <person name="Tsugane M."/>
            <person name="Tsuji K."/>
            <person name="Ueda S."/>
            <person name="Waki K."/>
            <person name="Yamagata H."/>
            <person name="Yamamoto M."/>
            <person name="Yamamoto S."/>
            <person name="Yamane H."/>
            <person name="Yoshiki S."/>
            <person name="Yoshihara R."/>
            <person name="Yukawa K."/>
            <person name="Zhong H."/>
            <person name="Yano M."/>
            <person name="Yuan Q."/>
            <person name="Ouyang S."/>
            <person name="Liu J."/>
            <person name="Jones K.M."/>
            <person name="Gansberger K."/>
            <person name="Moffat K."/>
            <person name="Hill J."/>
            <person name="Bera J."/>
            <person name="Fadrosh D."/>
            <person name="Jin S."/>
            <person name="Johri S."/>
            <person name="Kim M."/>
            <person name="Overton L."/>
            <person name="Reardon M."/>
            <person name="Tsitrin T."/>
            <person name="Vuong H."/>
            <person name="Weaver B."/>
            <person name="Ciecko A."/>
            <person name="Tallon L."/>
            <person name="Jackson J."/>
            <person name="Pai G."/>
            <person name="Aken S.V."/>
            <person name="Utterback T."/>
            <person name="Reidmuller S."/>
            <person name="Feldblyum T."/>
            <person name="Hsiao J."/>
            <person name="Zismann V."/>
            <person name="Iobst S."/>
            <person name="de Vazeille A.R."/>
            <person name="Buell C.R."/>
            <person name="Ying K."/>
            <person name="Li Y."/>
            <person name="Lu T."/>
            <person name="Huang Y."/>
            <person name="Zhao Q."/>
            <person name="Feng Q."/>
            <person name="Zhang L."/>
            <person name="Zhu J."/>
            <person name="Weng Q."/>
            <person name="Mu J."/>
            <person name="Lu Y."/>
            <person name="Fan D."/>
            <person name="Liu Y."/>
            <person name="Guan J."/>
            <person name="Zhang Y."/>
            <person name="Yu S."/>
            <person name="Liu X."/>
            <person name="Zhang Y."/>
            <person name="Hong G."/>
            <person name="Han B."/>
            <person name="Choisne N."/>
            <person name="Demange N."/>
            <person name="Orjeda G."/>
            <person name="Samain S."/>
            <person name="Cattolico L."/>
            <person name="Pelletier E."/>
            <person name="Couloux A."/>
            <person name="Segurens B."/>
            <person name="Wincker P."/>
            <person name="D'Hont A."/>
            <person name="Scarpelli C."/>
            <person name="Weissenbach J."/>
            <person name="Salanoubat M."/>
            <person name="Quetier F."/>
            <person name="Yu Y."/>
            <person name="Kim H.R."/>
            <person name="Rambo T."/>
            <person name="Currie J."/>
            <person name="Collura K."/>
            <person name="Luo M."/>
            <person name="Yang T."/>
            <person name="Ammiraju J.S.S."/>
            <person name="Engler F."/>
            <person name="Soderlund C."/>
            <person name="Wing R.A."/>
            <person name="Palmer L.E."/>
            <person name="de la Bastide M."/>
            <person name="Spiegel L."/>
            <person name="Nascimento L."/>
            <person name="Zutavern T."/>
            <person name="O'Shaughnessy A."/>
            <person name="Dike S."/>
            <person name="Dedhia N."/>
            <person name="Preston R."/>
            <person name="Balija V."/>
            <person name="McCombie W.R."/>
            <person name="Chow T."/>
            <person name="Chen H."/>
            <person name="Chung M."/>
            <person name="Chen C."/>
            <person name="Shaw J."/>
            <person name="Wu H."/>
            <person name="Hsiao K."/>
            <person name="Chao Y."/>
            <person name="Chu M."/>
            <person name="Cheng C."/>
            <person name="Hour A."/>
            <person name="Lee P."/>
            <person name="Lin S."/>
            <person name="Lin Y."/>
            <person name="Liou J."/>
            <person name="Liu S."/>
            <person name="Hsing Y."/>
            <person name="Raghuvanshi S."/>
            <person name="Mohanty A."/>
            <person name="Bharti A.K."/>
            <person name="Gaur A."/>
            <person name="Gupta V."/>
            <person name="Kumar D."/>
            <person name="Ravi V."/>
            <person name="Vij S."/>
            <person name="Kapur A."/>
            <person name="Khurana P."/>
            <person name="Khurana P."/>
            <person name="Khurana J.P."/>
            <person name="Tyagi A.K."/>
            <person name="Gaikwad K."/>
            <person name="Singh A."/>
            <person name="Dalal V."/>
            <person name="Srivastava S."/>
            <person name="Dixit A."/>
            <person name="Pal A.K."/>
            <person name="Ghazi I.A."/>
            <person name="Yadav M."/>
            <person name="Pandit A."/>
            <person name="Bhargava A."/>
            <person name="Sureshbabu K."/>
            <person name="Batra K."/>
            <person name="Sharma T.R."/>
            <person name="Mohapatra T."/>
            <person name="Singh N.K."/>
            <person name="Messing J."/>
            <person name="Nelson A.B."/>
            <person name="Fuks G."/>
            <person name="Kavchok S."/>
            <person name="Keizer G."/>
            <person name="Linton E."/>
            <person name="Llaca V."/>
            <person name="Song R."/>
            <person name="Tanyolac B."/>
            <person name="Young S."/>
            <person name="Ho-Il K."/>
            <person name="Hahn J.H."/>
            <person name="Sangsakoo G."/>
            <person name="Vanavichit A."/>
            <person name="de Mattos Luiz.A.T."/>
            <person name="Zimmer P.D."/>
            <person name="Malone G."/>
            <person name="Dellagostin O."/>
            <person name="de Oliveira A.C."/>
            <person name="Bevan M."/>
            <person name="Bancroft I."/>
            <person name="Minx P."/>
            <person name="Cordum H."/>
            <person name="Wilson R."/>
            <person name="Cheng Z."/>
            <person name="Jin W."/>
            <person name="Jiang J."/>
            <person name="Leong S.A."/>
            <person name="Iwama H."/>
            <person name="Gojobori T."/>
            <person name="Itoh T."/>
            <person name="Niimura Y."/>
            <person name="Fujii Y."/>
            <person name="Habara T."/>
            <person name="Sakai H."/>
            <person name="Sato Y."/>
            <person name="Wilson G."/>
            <person name="Kumar K."/>
            <person name="McCouch S."/>
            <person name="Juretic N."/>
            <person name="Hoen D."/>
            <person name="Wright S."/>
            <person name="Bruskiewich R."/>
            <person name="Bureau T."/>
            <person name="Miyao A."/>
            <person name="Hirochika H."/>
            <person name="Nishikawa T."/>
            <person name="Kadowaki K."/>
            <person name="Sugiura M."/>
            <person name="Burr B."/>
            <person name="Sasaki T."/>
        </authorList>
    </citation>
    <scope>NUCLEOTIDE SEQUENCE [LARGE SCALE GENOMIC DNA]</scope>
    <source>
        <strain evidence="4">cv. Nipponbare</strain>
    </source>
</reference>
<proteinExistence type="predicted"/>
<dbReference type="PANTHER" id="PTHR33325">
    <property type="entry name" value="ZINC FINGER, CCHC-TYPE-RELATED"/>
    <property type="match status" value="1"/>
</dbReference>
<dbReference type="EMBL" id="AC137992">
    <property type="protein sequence ID" value="AAP44612.1"/>
    <property type="molecule type" value="Genomic_DNA"/>
</dbReference>
<evidence type="ECO:0000313" key="4">
    <source>
        <dbReference type="Proteomes" id="UP000000763"/>
    </source>
</evidence>
<reference evidence="4" key="5">
    <citation type="journal article" date="2008" name="Nucleic Acids Res.">
        <title>The rice annotation project database (RAP-DB): 2008 update.</title>
        <authorList>
            <consortium name="The rice annotation project (RAP)"/>
        </authorList>
    </citation>
    <scope>GENOME REANNOTATION</scope>
    <source>
        <strain evidence="4">cv. Nipponbare</strain>
    </source>
</reference>